<dbReference type="RefSeq" id="WP_232398545.1">
    <property type="nucleotide sequence ID" value="NZ_CP102173.1"/>
</dbReference>
<keyword evidence="3" id="KW-1185">Reference proteome</keyword>
<evidence type="ECO:0000313" key="2">
    <source>
        <dbReference type="EMBL" id="UUP14711.1"/>
    </source>
</evidence>
<evidence type="ECO:0000313" key="3">
    <source>
        <dbReference type="Proteomes" id="UP001316184"/>
    </source>
</evidence>
<organism evidence="2 3">
    <name type="scientific">Aeromicrobium wangtongii</name>
    <dbReference type="NCBI Taxonomy" id="2969247"/>
    <lineage>
        <taxon>Bacteria</taxon>
        <taxon>Bacillati</taxon>
        <taxon>Actinomycetota</taxon>
        <taxon>Actinomycetes</taxon>
        <taxon>Propionibacteriales</taxon>
        <taxon>Nocardioidaceae</taxon>
        <taxon>Aeromicrobium</taxon>
    </lineage>
</organism>
<gene>
    <name evidence="2" type="ORF">NQV15_05210</name>
</gene>
<sequence length="328" mass="37138">MDDLTVIAEANGGYLMRHQLNDLGYSDAMIRQAMRAGVLRRVRHGTYVPQRGWDLMTESQQHAVITRSILDKLGPQVVATHQSAAALLGFDLYGADLRDVHVTRLDRRRGRREAGVVFHEGVVDDDRDDVVTVGGRLVSSPKRAVFEACSLSPLETGMVLATSAMRTGEVSHADLEEDGHRFDHWPGTRTARLAIRMADPRLETVGEVRSLHMMWRHRIPHPELQREIVGPDGRLIARTDFAWIDDCHTGEFDGLVKYGRLNPYVSDVGQVLTDEKAREDLVRDQQLGMTRWTWAEMSAARQAATAARIEQGRERSRRLYRRNRTTIV</sequence>
<reference evidence="2 3" key="1">
    <citation type="submission" date="2022-08" db="EMBL/GenBank/DDBJ databases">
        <title>novel species in genus Aeromicrobium.</title>
        <authorList>
            <person name="Ye L."/>
        </authorList>
    </citation>
    <scope>NUCLEOTIDE SEQUENCE [LARGE SCALE GENOMIC DNA]</scope>
    <source>
        <strain evidence="3">zg-Y1379</strain>
    </source>
</reference>
<proteinExistence type="predicted"/>
<dbReference type="Pfam" id="PF13338">
    <property type="entry name" value="AbiEi_4"/>
    <property type="match status" value="1"/>
</dbReference>
<dbReference type="EMBL" id="CP102173">
    <property type="protein sequence ID" value="UUP14711.1"/>
    <property type="molecule type" value="Genomic_DNA"/>
</dbReference>
<evidence type="ECO:0000259" key="1">
    <source>
        <dbReference type="Pfam" id="PF13338"/>
    </source>
</evidence>
<feature type="domain" description="AbiEi antitoxin N-terminal" evidence="1">
    <location>
        <begin position="8"/>
        <end position="48"/>
    </location>
</feature>
<dbReference type="Proteomes" id="UP001316184">
    <property type="component" value="Chromosome"/>
</dbReference>
<accession>A0ABY5MFS7</accession>
<dbReference type="InterPro" id="IPR025159">
    <property type="entry name" value="AbiEi_N"/>
</dbReference>
<protein>
    <submittedName>
        <fullName evidence="2">Type IV toxin-antitoxin system AbiEi family antitoxin domain-containing protein</fullName>
    </submittedName>
</protein>
<name>A0ABY5MFS7_9ACTN</name>